<name>A0A1M5EU69_9ACTN</name>
<evidence type="ECO:0000256" key="11">
    <source>
        <dbReference type="ARBA" id="ARBA00023235"/>
    </source>
</evidence>
<evidence type="ECO:0000256" key="1">
    <source>
        <dbReference type="ARBA" id="ARBA00009922"/>
    </source>
</evidence>
<dbReference type="PANTHER" id="PTHR11070:SF59">
    <property type="entry name" value="DNA 3'-5' HELICASE"/>
    <property type="match status" value="1"/>
</dbReference>
<dbReference type="InterPro" id="IPR013986">
    <property type="entry name" value="DExx_box_DNA_helicase_dom_sf"/>
</dbReference>
<dbReference type="SUPFAM" id="SSF52540">
    <property type="entry name" value="P-loop containing nucleoside triphosphate hydrolases"/>
    <property type="match status" value="1"/>
</dbReference>
<evidence type="ECO:0000256" key="10">
    <source>
        <dbReference type="ARBA" id="ARBA00023204"/>
    </source>
</evidence>
<dbReference type="AlphaFoldDB" id="A0A1M5EU69"/>
<feature type="domain" description="UvrD-like helicase ATP-binding" evidence="16">
    <location>
        <begin position="22"/>
        <end position="322"/>
    </location>
</feature>
<evidence type="ECO:0000256" key="7">
    <source>
        <dbReference type="ARBA" id="ARBA00022839"/>
    </source>
</evidence>
<keyword evidence="9" id="KW-0238">DNA-binding</keyword>
<keyword evidence="7" id="KW-0269">Exonuclease</keyword>
<dbReference type="Gene3D" id="3.90.320.10">
    <property type="match status" value="1"/>
</dbReference>
<dbReference type="Gene3D" id="1.10.486.10">
    <property type="entry name" value="PCRA, domain 4"/>
    <property type="match status" value="1"/>
</dbReference>
<dbReference type="GO" id="GO:0005524">
    <property type="term" value="F:ATP binding"/>
    <property type="evidence" value="ECO:0007669"/>
    <property type="project" value="UniProtKB-UniRule"/>
</dbReference>
<keyword evidence="2" id="KW-0540">Nuclease</keyword>
<dbReference type="InterPro" id="IPR027417">
    <property type="entry name" value="P-loop_NTPase"/>
</dbReference>
<dbReference type="InterPro" id="IPR000212">
    <property type="entry name" value="DNA_helicase_UvrD/REP"/>
</dbReference>
<dbReference type="GO" id="GO:0033202">
    <property type="term" value="C:DNA helicase complex"/>
    <property type="evidence" value="ECO:0007669"/>
    <property type="project" value="TreeGrafter"/>
</dbReference>
<keyword evidence="4" id="KW-0227">DNA damage</keyword>
<dbReference type="GO" id="GO:0004527">
    <property type="term" value="F:exonuclease activity"/>
    <property type="evidence" value="ECO:0007669"/>
    <property type="project" value="UniProtKB-KW"/>
</dbReference>
<dbReference type="Gene3D" id="1.10.10.160">
    <property type="match status" value="1"/>
</dbReference>
<dbReference type="PANTHER" id="PTHR11070">
    <property type="entry name" value="UVRD / RECB / PCRA DNA HELICASE FAMILY MEMBER"/>
    <property type="match status" value="1"/>
</dbReference>
<evidence type="ECO:0000256" key="3">
    <source>
        <dbReference type="ARBA" id="ARBA00022741"/>
    </source>
</evidence>
<evidence type="ECO:0000256" key="9">
    <source>
        <dbReference type="ARBA" id="ARBA00023125"/>
    </source>
</evidence>
<dbReference type="GO" id="GO:0000725">
    <property type="term" value="P:recombinational repair"/>
    <property type="evidence" value="ECO:0007669"/>
    <property type="project" value="TreeGrafter"/>
</dbReference>
<comment type="catalytic activity">
    <reaction evidence="14">
        <text>ATP + H2O = ADP + phosphate + H(+)</text>
        <dbReference type="Rhea" id="RHEA:13065"/>
        <dbReference type="ChEBI" id="CHEBI:15377"/>
        <dbReference type="ChEBI" id="CHEBI:15378"/>
        <dbReference type="ChEBI" id="CHEBI:30616"/>
        <dbReference type="ChEBI" id="CHEBI:43474"/>
        <dbReference type="ChEBI" id="CHEBI:456216"/>
        <dbReference type="EC" id="5.6.2.4"/>
    </reaction>
</comment>
<dbReference type="PROSITE" id="PS51217">
    <property type="entry name" value="UVRD_HELICASE_CTER"/>
    <property type="match status" value="1"/>
</dbReference>
<comment type="similarity">
    <text evidence="1">Belongs to the helicase family. UvrD subfamily.</text>
</comment>
<evidence type="ECO:0000313" key="18">
    <source>
        <dbReference type="EMBL" id="SHF82562.1"/>
    </source>
</evidence>
<evidence type="ECO:0000256" key="4">
    <source>
        <dbReference type="ARBA" id="ARBA00022763"/>
    </source>
</evidence>
<feature type="domain" description="UvrD-like helicase C-terminal" evidence="17">
    <location>
        <begin position="323"/>
        <end position="622"/>
    </location>
</feature>
<dbReference type="GO" id="GO:0043138">
    <property type="term" value="F:3'-5' DNA helicase activity"/>
    <property type="evidence" value="ECO:0007669"/>
    <property type="project" value="UniProtKB-EC"/>
</dbReference>
<protein>
    <recommendedName>
        <fullName evidence="13">DNA 3'-5' helicase</fullName>
        <ecNumber evidence="13">5.6.2.4</ecNumber>
    </recommendedName>
</protein>
<organism evidence="18 19">
    <name type="scientific">Jatrophihabitans endophyticus</name>
    <dbReference type="NCBI Taxonomy" id="1206085"/>
    <lineage>
        <taxon>Bacteria</taxon>
        <taxon>Bacillati</taxon>
        <taxon>Actinomycetota</taxon>
        <taxon>Actinomycetes</taxon>
        <taxon>Jatrophihabitantales</taxon>
        <taxon>Jatrophihabitantaceae</taxon>
        <taxon>Jatrophihabitans</taxon>
    </lineage>
</organism>
<dbReference type="Pfam" id="PF12705">
    <property type="entry name" value="PDDEXK_1"/>
    <property type="match status" value="1"/>
</dbReference>
<gene>
    <name evidence="18" type="ORF">SAMN05443575_1000</name>
</gene>
<evidence type="ECO:0000256" key="5">
    <source>
        <dbReference type="ARBA" id="ARBA00022801"/>
    </source>
</evidence>
<evidence type="ECO:0000256" key="8">
    <source>
        <dbReference type="ARBA" id="ARBA00022840"/>
    </source>
</evidence>
<reference evidence="18 19" key="1">
    <citation type="submission" date="2016-11" db="EMBL/GenBank/DDBJ databases">
        <authorList>
            <person name="Jaros S."/>
            <person name="Januszkiewicz K."/>
            <person name="Wedrychowicz H."/>
        </authorList>
    </citation>
    <scope>NUCLEOTIDE SEQUENCE [LARGE SCALE GENOMIC DNA]</scope>
    <source>
        <strain evidence="18 19">DSM 45627</strain>
    </source>
</reference>
<keyword evidence="19" id="KW-1185">Reference proteome</keyword>
<feature type="binding site" evidence="15">
    <location>
        <begin position="43"/>
        <end position="50"/>
    </location>
    <ligand>
        <name>ATP</name>
        <dbReference type="ChEBI" id="CHEBI:30616"/>
    </ligand>
</feature>
<dbReference type="Proteomes" id="UP000186132">
    <property type="component" value="Unassembled WGS sequence"/>
</dbReference>
<evidence type="ECO:0000259" key="17">
    <source>
        <dbReference type="PROSITE" id="PS51217"/>
    </source>
</evidence>
<keyword evidence="3 15" id="KW-0547">Nucleotide-binding</keyword>
<comment type="catalytic activity">
    <reaction evidence="12">
        <text>Couples ATP hydrolysis with the unwinding of duplex DNA by translocating in the 3'-5' direction.</text>
        <dbReference type="EC" id="5.6.2.4"/>
    </reaction>
</comment>
<dbReference type="RefSeq" id="WP_407657313.1">
    <property type="nucleotide sequence ID" value="NZ_FQVU01000001.1"/>
</dbReference>
<evidence type="ECO:0000313" key="19">
    <source>
        <dbReference type="Proteomes" id="UP000186132"/>
    </source>
</evidence>
<evidence type="ECO:0000256" key="13">
    <source>
        <dbReference type="ARBA" id="ARBA00034808"/>
    </source>
</evidence>
<dbReference type="EMBL" id="FQVU01000001">
    <property type="protein sequence ID" value="SHF82562.1"/>
    <property type="molecule type" value="Genomic_DNA"/>
</dbReference>
<keyword evidence="10" id="KW-0234">DNA repair</keyword>
<evidence type="ECO:0000259" key="16">
    <source>
        <dbReference type="PROSITE" id="PS51198"/>
    </source>
</evidence>
<keyword evidence="5 15" id="KW-0378">Hydrolase</keyword>
<evidence type="ECO:0000256" key="6">
    <source>
        <dbReference type="ARBA" id="ARBA00022806"/>
    </source>
</evidence>
<keyword evidence="11" id="KW-0413">Isomerase</keyword>
<proteinExistence type="inferred from homology"/>
<accession>A0A1M5EU69</accession>
<dbReference type="GO" id="GO:0003677">
    <property type="term" value="F:DNA binding"/>
    <property type="evidence" value="ECO:0007669"/>
    <property type="project" value="UniProtKB-KW"/>
</dbReference>
<dbReference type="InterPro" id="IPR014017">
    <property type="entry name" value="DNA_helicase_UvrD-like_C"/>
</dbReference>
<evidence type="ECO:0000256" key="15">
    <source>
        <dbReference type="PROSITE-ProRule" id="PRU00560"/>
    </source>
</evidence>
<keyword evidence="8 15" id="KW-0067">ATP-binding</keyword>
<dbReference type="EC" id="5.6.2.4" evidence="13"/>
<evidence type="ECO:0000256" key="14">
    <source>
        <dbReference type="ARBA" id="ARBA00048988"/>
    </source>
</evidence>
<dbReference type="InterPro" id="IPR011604">
    <property type="entry name" value="PDDEXK-like_dom_sf"/>
</dbReference>
<dbReference type="Gene3D" id="3.40.50.300">
    <property type="entry name" value="P-loop containing nucleotide triphosphate hydrolases"/>
    <property type="match status" value="2"/>
</dbReference>
<dbReference type="GO" id="GO:0005829">
    <property type="term" value="C:cytosol"/>
    <property type="evidence" value="ECO:0007669"/>
    <property type="project" value="TreeGrafter"/>
</dbReference>
<dbReference type="PROSITE" id="PS51198">
    <property type="entry name" value="UVRD_HELICASE_ATP_BIND"/>
    <property type="match status" value="1"/>
</dbReference>
<dbReference type="CDD" id="cd17932">
    <property type="entry name" value="DEXQc_UvrD"/>
    <property type="match status" value="1"/>
</dbReference>
<evidence type="ECO:0000256" key="2">
    <source>
        <dbReference type="ARBA" id="ARBA00022722"/>
    </source>
</evidence>
<sequence>MGGVDDPAYRLVRPARPAVVPPVLDDAQRAVLEHPGGPLLVLAGPGTGKSTTLVETVAARAAAGVPVEQLLMLTFSRRAAGELRDRVAARLGRTVREPVARTLHSYAFGVLRIANRRTGGGDDPLPPPRLLSGAEQDVIVRELLAGRAAESWPEPLRPALSTTAFAGEVRDLLMRAVERGLLGVDLAELGRRRRRPDWVAAGEFLTEYENVTSLAKPGAYDPAELIRSAANALRADPDLLAAERARRRRIFVDEYQDTDPAQAELLALLADGSDELVLVGDPDQSIYAFRGADESAVRDVDERFGRGGTVPTVALRMCRRSGPVLVAASRRVAARLPGRGEQRALVAAARPAGAAPERIDVQLFSSASAEANHIAGVLRRAHLDGLPWSRMAVLVRSTSGVLATLRRAMVTAGVPVTVRDDDLPLAEQPAVAVLLELLGCALDPARVDDDTAERLLLGPVGRADVVVLQRLRRALAQLGAPGQVPALAPALLDARELRLLPDRVRWPVQRVHAALAAGITALRAEASVEDVLWAVWDTTGLARRWSARSAEGGAAGAAADRDLDTVVALFDAAARFTDRLPRAGVREFVAHVGAQQLPGDGFGGRTAEHDAVSILTAHAAKGLEWELVCVAGVQEGRWPDLRVRGSLLGVEHLVDVVAGRDVGGDPGTAARLAEERRLFYVAVTRARSQLSVTAVRGEDEQPSRFLDELDPVEGERPLAHAQRPVHLAGLVAYLRAVVCDDAAPGDERTAAAAELARLADAGVRGADPADWWGLLPLSDDGPVADPAAPVPVSPSRIDSFLRCELRTLLQDVGASDGQQVSASLGTLVHEVAAEAPPDASLEHLAAMVDERWGQLDFGAAWFADNERARAGRILVRLVTWLRASRDRLQLVGVETPFQVEVGDALLSGRVDRVERDAEGRLVVVDLKTGKTAVKKGDLPQHPQLAAYQLAVERGGFGTDEAAGGALLVQLAASGRDPEQWQGPLAAADDPAWIEEQVAHVAARLRGAEFTARVNSYCGNCDLQKCCPLRTGRQVTT</sequence>
<dbReference type="InterPro" id="IPR038726">
    <property type="entry name" value="PDDEXK_AddAB-type"/>
</dbReference>
<dbReference type="InterPro" id="IPR014016">
    <property type="entry name" value="UvrD-like_ATP-bd"/>
</dbReference>
<keyword evidence="6 15" id="KW-0347">Helicase</keyword>
<dbReference type="Pfam" id="PF13361">
    <property type="entry name" value="UvrD_C"/>
    <property type="match status" value="1"/>
</dbReference>
<dbReference type="STRING" id="1206085.SAMN05443575_1000"/>
<evidence type="ECO:0000256" key="12">
    <source>
        <dbReference type="ARBA" id="ARBA00034617"/>
    </source>
</evidence>
<dbReference type="Pfam" id="PF00580">
    <property type="entry name" value="UvrD-helicase"/>
    <property type="match status" value="1"/>
</dbReference>